<proteinExistence type="predicted"/>
<dbReference type="EMBL" id="CP015225">
    <property type="protein sequence ID" value="AMZ75136.1"/>
    <property type="molecule type" value="Genomic_DNA"/>
</dbReference>
<dbReference type="RefSeq" id="WP_063324963.1">
    <property type="nucleotide sequence ID" value="NZ_CP015225.1"/>
</dbReference>
<organism evidence="1 2">
    <name type="scientific">Pseudomonas fluorescens</name>
    <dbReference type="NCBI Taxonomy" id="294"/>
    <lineage>
        <taxon>Bacteria</taxon>
        <taxon>Pseudomonadati</taxon>
        <taxon>Pseudomonadota</taxon>
        <taxon>Gammaproteobacteria</taxon>
        <taxon>Pseudomonadales</taxon>
        <taxon>Pseudomonadaceae</taxon>
        <taxon>Pseudomonas</taxon>
    </lineage>
</organism>
<reference evidence="1 2" key="2">
    <citation type="journal article" date="2018" name="Nature">
        <title>Mutant phenotypes for thousands of bacterial genes of unknown function.</title>
        <authorList>
            <person name="Price M.N."/>
            <person name="Wetmore K.M."/>
            <person name="Waters R.J."/>
            <person name="Callaghan M."/>
            <person name="Ray J."/>
            <person name="Liu H."/>
            <person name="Kuehl J.V."/>
            <person name="Melnyk R.A."/>
            <person name="Lamson J.S."/>
            <person name="Suh Y."/>
            <person name="Carlson H.K."/>
            <person name="Esquivel Z."/>
            <person name="Sadeeshkumar H."/>
            <person name="Chakraborty R."/>
            <person name="Zane G.M."/>
            <person name="Rubin B.E."/>
            <person name="Wall J.D."/>
            <person name="Visel A."/>
            <person name="Bristow J."/>
            <person name="Blow M.J."/>
            <person name="Arkin A.P."/>
            <person name="Deutschbauer A.M."/>
        </authorList>
    </citation>
    <scope>NUCLEOTIDE SEQUENCE [LARGE SCALE GENOMIC DNA]</scope>
    <source>
        <strain evidence="1 2">FW300-N2E2</strain>
    </source>
</reference>
<accession>A0A161H5A4</accession>
<protein>
    <submittedName>
        <fullName evidence="1">Uncharacterized protein</fullName>
    </submittedName>
</protein>
<gene>
    <name evidence="1" type="ORF">TK06_29970</name>
</gene>
<evidence type="ECO:0000313" key="1">
    <source>
        <dbReference type="EMBL" id="AMZ75136.1"/>
    </source>
</evidence>
<sequence>MANKKGTELVAGLEAITGAAGIFGICYSILTWSGVGKGFSPFSFGSWKKTLGKLVEDGHATTFLIDGRNITMTGISDDGWVFNTGALGSTDWARATGSATTYVYYIGVNKAFVKKYRKLEAKLKKTKTSYDAFWPNLPTAKTQYQNCVSHSHYLISELGLAHWGNTVKGWWMPSASNWVDWFKSFAPVQRDGFSWKYKRFDGINTHIPG</sequence>
<dbReference type="AlphaFoldDB" id="A0A161H5A4"/>
<evidence type="ECO:0000313" key="2">
    <source>
        <dbReference type="Proteomes" id="UP000076083"/>
    </source>
</evidence>
<dbReference type="Proteomes" id="UP000076083">
    <property type="component" value="Chromosome"/>
</dbReference>
<reference evidence="2" key="1">
    <citation type="submission" date="2016-04" db="EMBL/GenBank/DDBJ databases">
        <authorList>
            <person name="Ray J."/>
            <person name="Price M."/>
            <person name="Deutschbauer A."/>
        </authorList>
    </citation>
    <scope>NUCLEOTIDE SEQUENCE [LARGE SCALE GENOMIC DNA]</scope>
    <source>
        <strain evidence="2">FW300-N2E2</strain>
    </source>
</reference>
<name>A0A161H5A4_PSEFL</name>